<dbReference type="SUPFAM" id="SSF50630">
    <property type="entry name" value="Acid proteases"/>
    <property type="match status" value="1"/>
</dbReference>
<dbReference type="EMBL" id="WIXE01008648">
    <property type="protein sequence ID" value="KAK5979129.1"/>
    <property type="molecule type" value="Genomic_DNA"/>
</dbReference>
<proteinExistence type="predicted"/>
<name>A0AAN8J2A2_TRICO</name>
<feature type="non-terminal residue" evidence="1">
    <location>
        <position position="490"/>
    </location>
</feature>
<protein>
    <recommendedName>
        <fullName evidence="3">Peptidase A2 domain-containing protein</fullName>
    </recommendedName>
</protein>
<dbReference type="AlphaFoldDB" id="A0AAN8J2A2"/>
<evidence type="ECO:0000313" key="1">
    <source>
        <dbReference type="EMBL" id="KAK5979129.1"/>
    </source>
</evidence>
<organism evidence="1 2">
    <name type="scientific">Trichostrongylus colubriformis</name>
    <name type="common">Black scour worm</name>
    <dbReference type="NCBI Taxonomy" id="6319"/>
    <lineage>
        <taxon>Eukaryota</taxon>
        <taxon>Metazoa</taxon>
        <taxon>Ecdysozoa</taxon>
        <taxon>Nematoda</taxon>
        <taxon>Chromadorea</taxon>
        <taxon>Rhabditida</taxon>
        <taxon>Rhabditina</taxon>
        <taxon>Rhabditomorpha</taxon>
        <taxon>Strongyloidea</taxon>
        <taxon>Trichostrongylidae</taxon>
        <taxon>Trichostrongylus</taxon>
    </lineage>
</organism>
<accession>A0AAN8J2A2</accession>
<evidence type="ECO:0000313" key="2">
    <source>
        <dbReference type="Proteomes" id="UP001331761"/>
    </source>
</evidence>
<gene>
    <name evidence="1" type="ORF">GCK32_020207</name>
</gene>
<dbReference type="Gene3D" id="2.40.70.10">
    <property type="entry name" value="Acid Proteases"/>
    <property type="match status" value="1"/>
</dbReference>
<dbReference type="InterPro" id="IPR021109">
    <property type="entry name" value="Peptidase_aspartic_dom_sf"/>
</dbReference>
<keyword evidence="2" id="KW-1185">Reference proteome</keyword>
<evidence type="ECO:0008006" key="3">
    <source>
        <dbReference type="Google" id="ProtNLM"/>
    </source>
</evidence>
<comment type="caution">
    <text evidence="1">The sequence shown here is derived from an EMBL/GenBank/DDBJ whole genome shotgun (WGS) entry which is preliminary data.</text>
</comment>
<dbReference type="Proteomes" id="UP001331761">
    <property type="component" value="Unassembled WGS sequence"/>
</dbReference>
<sequence>MTAAYGKPYIYDIEIFGILAKAMIDTGSVISIVPMGLLKRAQREGADLDKSVTVMNSTDNRPIFDASGNAMSFLKLIAANVRIQEAQWARVQLHVQDSPETLVLIGANALKALGIDVTLTRRGAINDESIASDTAAKVAKRCIIPPGAARTLLLSCQTKEGEQIFNSSDERIASGVCRISDNVASVSVRNRGSEPWVIREGEPIGEWSADNWYDPRTRDIPGDMLELNRAGELRQDKDFKPVIEAVEANRQIEVQIPRSRRSVRTDISTIDYRCPGAYELGEQSTPCHSVVQWSKIVDNPPLPDLMFKSIFELARAVTILRQTHVPAEWRAATIVDQSYITLSASSLGFAISFFRANCLHLAAYCRQSLVSSSSSERLPHPPRHTEDPFELASLVAEAQQWSYAHPWKQGLWRELPILKTLILLPSGFQEHVQNISSARQVAYAYTTPKEIRAEWLAGEWSAVILFSSTYYAPVLSWQPIWERIMGAVAR</sequence>
<reference evidence="1 2" key="1">
    <citation type="submission" date="2019-10" db="EMBL/GenBank/DDBJ databases">
        <title>Assembly and Annotation for the nematode Trichostrongylus colubriformis.</title>
        <authorList>
            <person name="Martin J."/>
        </authorList>
    </citation>
    <scope>NUCLEOTIDE SEQUENCE [LARGE SCALE GENOMIC DNA]</scope>
    <source>
        <strain evidence="1">G859</strain>
        <tissue evidence="1">Whole worm</tissue>
    </source>
</reference>